<dbReference type="Proteomes" id="UP001317001">
    <property type="component" value="Chromosome"/>
</dbReference>
<accession>A0ABY5NQV7</accession>
<evidence type="ECO:0008006" key="3">
    <source>
        <dbReference type="Google" id="ProtNLM"/>
    </source>
</evidence>
<proteinExistence type="predicted"/>
<gene>
    <name evidence="1" type="ORF">NPX36_11130</name>
</gene>
<evidence type="ECO:0000313" key="1">
    <source>
        <dbReference type="EMBL" id="UUV20867.1"/>
    </source>
</evidence>
<sequence>MKKYILCLLSGLTIFISCTHKGEPTKQGEMLTTEQMNALANDQSMNGKLVSVKGYASFCGVFSSVKGGKKSRMNIYTDGFCKGEKLLDAEILIADNQTPLSGEEERNQAIVDKNFSNETIKFTTDDYQEVSNGELTFSGTVIYNGADFYLENVTIHKQ</sequence>
<name>A0ABY5NQV7_9FLAO</name>
<reference evidence="1 2" key="1">
    <citation type="submission" date="2022-08" db="EMBL/GenBank/DDBJ databases">
        <title>Myroides zhujiangensis sp. nov., a novel bacterium isolated from sediment in the Pearl River Estuary.</title>
        <authorList>
            <person name="Cui L."/>
        </authorList>
    </citation>
    <scope>NUCLEOTIDE SEQUENCE [LARGE SCALE GENOMIC DNA]</scope>
    <source>
        <strain evidence="1 2">SCSIO 72103</strain>
    </source>
</reference>
<protein>
    <recommendedName>
        <fullName evidence="3">Lipoprotein</fullName>
    </recommendedName>
</protein>
<dbReference type="RefSeq" id="WP_257498781.1">
    <property type="nucleotide sequence ID" value="NZ_CP102382.1"/>
</dbReference>
<evidence type="ECO:0000313" key="2">
    <source>
        <dbReference type="Proteomes" id="UP001317001"/>
    </source>
</evidence>
<organism evidence="1 2">
    <name type="scientific">Paenimyroides aestuarii</name>
    <dbReference type="NCBI Taxonomy" id="2968490"/>
    <lineage>
        <taxon>Bacteria</taxon>
        <taxon>Pseudomonadati</taxon>
        <taxon>Bacteroidota</taxon>
        <taxon>Flavobacteriia</taxon>
        <taxon>Flavobacteriales</taxon>
        <taxon>Flavobacteriaceae</taxon>
        <taxon>Paenimyroides</taxon>
    </lineage>
</organism>
<dbReference type="EMBL" id="CP102382">
    <property type="protein sequence ID" value="UUV20867.1"/>
    <property type="molecule type" value="Genomic_DNA"/>
</dbReference>
<dbReference type="PROSITE" id="PS51257">
    <property type="entry name" value="PROKAR_LIPOPROTEIN"/>
    <property type="match status" value="1"/>
</dbReference>
<keyword evidence="2" id="KW-1185">Reference proteome</keyword>